<reference evidence="2 3" key="1">
    <citation type="submission" date="2020-07" db="EMBL/GenBank/DDBJ databases">
        <authorList>
            <person name="Criscuolo A."/>
        </authorList>
    </citation>
    <scope>NUCLEOTIDE SEQUENCE [LARGE SCALE GENOMIC DNA]</scope>
    <source>
        <strain evidence="2">CIP107946</strain>
    </source>
</reference>
<comment type="caution">
    <text evidence="2">The sequence shown here is derived from an EMBL/GenBank/DDBJ whole genome shotgun (WGS) entry which is preliminary data.</text>
</comment>
<protein>
    <recommendedName>
        <fullName evidence="4">Na(+)/dicarboxylate symporter</fullName>
    </recommendedName>
</protein>
<accession>A0A6V7RG87</accession>
<evidence type="ECO:0000256" key="1">
    <source>
        <dbReference type="SAM" id="Phobius"/>
    </source>
</evidence>
<evidence type="ECO:0000313" key="3">
    <source>
        <dbReference type="Proteomes" id="UP000588186"/>
    </source>
</evidence>
<proteinExistence type="predicted"/>
<organism evidence="2 3">
    <name type="scientific">Phocicoccus pinnipedialis</name>
    <dbReference type="NCBI Taxonomy" id="110845"/>
    <lineage>
        <taxon>Bacteria</taxon>
        <taxon>Bacillati</taxon>
        <taxon>Bacillota</taxon>
        <taxon>Bacilli</taxon>
        <taxon>Bacillales</taxon>
        <taxon>Salinicoccaceae</taxon>
        <taxon>Phocicoccus</taxon>
    </lineage>
</organism>
<dbReference type="EMBL" id="CAJEWB010000010">
    <property type="protein sequence ID" value="CAD2076545.1"/>
    <property type="molecule type" value="Genomic_DNA"/>
</dbReference>
<keyword evidence="1" id="KW-0812">Transmembrane</keyword>
<keyword evidence="1" id="KW-0472">Membrane</keyword>
<name>A0A6V7RG87_9BACL</name>
<evidence type="ECO:0008006" key="4">
    <source>
        <dbReference type="Google" id="ProtNLM"/>
    </source>
</evidence>
<dbReference type="Proteomes" id="UP000588186">
    <property type="component" value="Unassembled WGS sequence"/>
</dbReference>
<keyword evidence="3" id="KW-1185">Reference proteome</keyword>
<gene>
    <name evidence="2" type="ORF">JEOPIN946_01282</name>
</gene>
<feature type="transmembrane region" description="Helical" evidence="1">
    <location>
        <begin position="12"/>
        <end position="32"/>
    </location>
</feature>
<keyword evidence="1" id="KW-1133">Transmembrane helix</keyword>
<evidence type="ECO:0000313" key="2">
    <source>
        <dbReference type="EMBL" id="CAD2076545.1"/>
    </source>
</evidence>
<sequence length="54" mass="5944">MTSHTENMQLSVPKLIGLILGPLLFVLTLLFMNASEELSNQAIFVLATTLWIAV</sequence>
<dbReference type="AlphaFoldDB" id="A0A6V7RG87"/>